<dbReference type="AlphaFoldDB" id="A0A1H9YKV6"/>
<dbReference type="SMART" id="SM00342">
    <property type="entry name" value="HTH_ARAC"/>
    <property type="match status" value="1"/>
</dbReference>
<reference evidence="7" key="1">
    <citation type="submission" date="2016-10" db="EMBL/GenBank/DDBJ databases">
        <authorList>
            <person name="Varghese N."/>
            <person name="Submissions S."/>
        </authorList>
    </citation>
    <scope>NUCLEOTIDE SEQUENCE [LARGE SCALE GENOMIC DNA]</scope>
    <source>
        <strain evidence="7">CGMCC 1.6489</strain>
    </source>
</reference>
<dbReference type="InterPro" id="IPR018060">
    <property type="entry name" value="HTH_AraC"/>
</dbReference>
<proteinExistence type="predicted"/>
<dbReference type="InterPro" id="IPR050204">
    <property type="entry name" value="AraC_XylS_family_regulators"/>
</dbReference>
<dbReference type="Gene3D" id="1.10.10.60">
    <property type="entry name" value="Homeodomain-like"/>
    <property type="match status" value="1"/>
</dbReference>
<evidence type="ECO:0000256" key="3">
    <source>
        <dbReference type="ARBA" id="ARBA00023163"/>
    </source>
</evidence>
<dbReference type="PROSITE" id="PS01124">
    <property type="entry name" value="HTH_ARAC_FAMILY_2"/>
    <property type="match status" value="1"/>
</dbReference>
<gene>
    <name evidence="6" type="ORF">SAMN04487962_101222</name>
</gene>
<dbReference type="PANTHER" id="PTHR46796">
    <property type="entry name" value="HTH-TYPE TRANSCRIPTIONAL ACTIVATOR RHAS-RELATED"/>
    <property type="match status" value="1"/>
</dbReference>
<dbReference type="EMBL" id="FOHZ01000001">
    <property type="protein sequence ID" value="SES69681.1"/>
    <property type="molecule type" value="Genomic_DNA"/>
</dbReference>
<sequence length="286" mass="31406">MRASAGESSNHLYIWDNRVLYTGPDTQPRYRCYGSAALVIGIDGMLQLHRQTHATEGVTTRCCVITPGLPVYLESDSPGLLVLFLDPFLHDLKALQRHALRQSHGILWDFDNQEQLAAMGHEVSTSRPPPQVVLAMLARLGLSHSSRLDPGSIDPRVARAVGLLRSKRMHNITTEDLASAVNLSVPRVIQLFRQYLGISAGKYRQWHRLHATTLAIAQGQSFTQAAVGSGFSDLAHFSNTFHSMLGIMPTSLLRARNGVQFHVDPQLASEGFSTLTGINSTNSTLC</sequence>
<comment type="function">
    <text evidence="4">Regulatory protein of the TOL plasmid xyl operons. XylS activates the xylXYZLTEGFJQKIH operon required for the degradation of toluene, m-xylene and p-xylene.</text>
</comment>
<keyword evidence="7" id="KW-1185">Reference proteome</keyword>
<name>A0A1H9YKV6_9GAMM</name>
<keyword evidence="3" id="KW-0804">Transcription</keyword>
<dbReference type="OrthoDB" id="5295226at2"/>
<dbReference type="RefSeq" id="WP_091848381.1">
    <property type="nucleotide sequence ID" value="NZ_FOHZ01000001.1"/>
</dbReference>
<dbReference type="Pfam" id="PF12833">
    <property type="entry name" value="HTH_18"/>
    <property type="match status" value="1"/>
</dbReference>
<organism evidence="6 7">
    <name type="scientific">Marinobacter segnicrescens</name>
    <dbReference type="NCBI Taxonomy" id="430453"/>
    <lineage>
        <taxon>Bacteria</taxon>
        <taxon>Pseudomonadati</taxon>
        <taxon>Pseudomonadota</taxon>
        <taxon>Gammaproteobacteria</taxon>
        <taxon>Pseudomonadales</taxon>
        <taxon>Marinobacteraceae</taxon>
        <taxon>Marinobacter</taxon>
    </lineage>
</organism>
<dbReference type="GO" id="GO:0003700">
    <property type="term" value="F:DNA-binding transcription factor activity"/>
    <property type="evidence" value="ECO:0007669"/>
    <property type="project" value="InterPro"/>
</dbReference>
<dbReference type="SUPFAM" id="SSF46689">
    <property type="entry name" value="Homeodomain-like"/>
    <property type="match status" value="1"/>
</dbReference>
<evidence type="ECO:0000256" key="2">
    <source>
        <dbReference type="ARBA" id="ARBA00023125"/>
    </source>
</evidence>
<evidence type="ECO:0000313" key="7">
    <source>
        <dbReference type="Proteomes" id="UP000198762"/>
    </source>
</evidence>
<dbReference type="Proteomes" id="UP000198762">
    <property type="component" value="Unassembled WGS sequence"/>
</dbReference>
<dbReference type="GO" id="GO:0043565">
    <property type="term" value="F:sequence-specific DNA binding"/>
    <property type="evidence" value="ECO:0007669"/>
    <property type="project" value="InterPro"/>
</dbReference>
<evidence type="ECO:0000259" key="5">
    <source>
        <dbReference type="PROSITE" id="PS01124"/>
    </source>
</evidence>
<keyword evidence="1" id="KW-0805">Transcription regulation</keyword>
<keyword evidence="2 6" id="KW-0238">DNA-binding</keyword>
<evidence type="ECO:0000256" key="4">
    <source>
        <dbReference type="ARBA" id="ARBA00037345"/>
    </source>
</evidence>
<accession>A0A1H9YKV6</accession>
<dbReference type="InterPro" id="IPR009057">
    <property type="entry name" value="Homeodomain-like_sf"/>
</dbReference>
<dbReference type="STRING" id="430453.SAMN04487962_101222"/>
<protein>
    <submittedName>
        <fullName evidence="6">AraC-type DNA-binding protein</fullName>
    </submittedName>
</protein>
<feature type="domain" description="HTH araC/xylS-type" evidence="5">
    <location>
        <begin position="158"/>
        <end position="255"/>
    </location>
</feature>
<evidence type="ECO:0000313" key="6">
    <source>
        <dbReference type="EMBL" id="SES69681.1"/>
    </source>
</evidence>
<evidence type="ECO:0000256" key="1">
    <source>
        <dbReference type="ARBA" id="ARBA00023015"/>
    </source>
</evidence>